<dbReference type="PANTHER" id="PTHR23500:SF541">
    <property type="entry name" value="MAJOR FACILITATOR SUPERFAMILY (MFS) PROFILE DOMAIN-CONTAINING PROTEIN"/>
    <property type="match status" value="1"/>
</dbReference>
<organism evidence="12 13">
    <name type="scientific">Brassica cretica</name>
    <name type="common">Mustard</name>
    <dbReference type="NCBI Taxonomy" id="69181"/>
    <lineage>
        <taxon>Eukaryota</taxon>
        <taxon>Viridiplantae</taxon>
        <taxon>Streptophyta</taxon>
        <taxon>Embryophyta</taxon>
        <taxon>Tracheophyta</taxon>
        <taxon>Spermatophyta</taxon>
        <taxon>Magnoliopsida</taxon>
        <taxon>eudicotyledons</taxon>
        <taxon>Gunneridae</taxon>
        <taxon>Pentapetalae</taxon>
        <taxon>rosids</taxon>
        <taxon>malvids</taxon>
        <taxon>Brassicales</taxon>
        <taxon>Brassicaceae</taxon>
        <taxon>Brassiceae</taxon>
        <taxon>Brassica</taxon>
    </lineage>
</organism>
<evidence type="ECO:0000256" key="1">
    <source>
        <dbReference type="ARBA" id="ARBA00004141"/>
    </source>
</evidence>
<dbReference type="NCBIfam" id="TIGR00879">
    <property type="entry name" value="SP"/>
    <property type="match status" value="1"/>
</dbReference>
<keyword evidence="5 10" id="KW-0812">Transmembrane</keyword>
<feature type="transmembrane region" description="Helical" evidence="10">
    <location>
        <begin position="172"/>
        <end position="194"/>
    </location>
</feature>
<gene>
    <name evidence="12" type="ORF">F2Q68_00019227</name>
</gene>
<dbReference type="EMBL" id="QGKW02002228">
    <property type="protein sequence ID" value="KAF2538776.1"/>
    <property type="molecule type" value="Genomic_DNA"/>
</dbReference>
<evidence type="ECO:0000256" key="7">
    <source>
        <dbReference type="ARBA" id="ARBA00022989"/>
    </source>
</evidence>
<feature type="non-terminal residue" evidence="12">
    <location>
        <position position="1"/>
    </location>
</feature>
<feature type="transmembrane region" description="Helical" evidence="10">
    <location>
        <begin position="425"/>
        <end position="445"/>
    </location>
</feature>
<evidence type="ECO:0000259" key="11">
    <source>
        <dbReference type="PROSITE" id="PS50850"/>
    </source>
</evidence>
<comment type="caution">
    <text evidence="12">The sequence shown here is derived from an EMBL/GenBank/DDBJ whole genome shotgun (WGS) entry which is preliminary data.</text>
</comment>
<feature type="transmembrane region" description="Helical" evidence="10">
    <location>
        <begin position="200"/>
        <end position="223"/>
    </location>
</feature>
<keyword evidence="3 9" id="KW-0813">Transport</keyword>
<dbReference type="PROSITE" id="PS00217">
    <property type="entry name" value="SUGAR_TRANSPORT_2"/>
    <property type="match status" value="1"/>
</dbReference>
<dbReference type="AlphaFoldDB" id="A0A8S9G2H8"/>
<dbReference type="PANTHER" id="PTHR23500">
    <property type="entry name" value="SOLUTE CARRIER FAMILY 2, FACILITATED GLUCOSE TRANSPORTER"/>
    <property type="match status" value="1"/>
</dbReference>
<keyword evidence="8 10" id="KW-0472">Membrane</keyword>
<dbReference type="SUPFAM" id="SSF103473">
    <property type="entry name" value="MFS general substrate transporter"/>
    <property type="match status" value="1"/>
</dbReference>
<dbReference type="PROSITE" id="PS50850">
    <property type="entry name" value="MFS"/>
    <property type="match status" value="1"/>
</dbReference>
<dbReference type="Pfam" id="PF00083">
    <property type="entry name" value="Sugar_tr"/>
    <property type="match status" value="1"/>
</dbReference>
<dbReference type="OrthoDB" id="5296287at2759"/>
<evidence type="ECO:0000256" key="5">
    <source>
        <dbReference type="ARBA" id="ARBA00022692"/>
    </source>
</evidence>
<feature type="transmembrane region" description="Helical" evidence="10">
    <location>
        <begin position="320"/>
        <end position="343"/>
    </location>
</feature>
<evidence type="ECO:0000256" key="3">
    <source>
        <dbReference type="ARBA" id="ARBA00022448"/>
    </source>
</evidence>
<protein>
    <recommendedName>
        <fullName evidence="11">Major facilitator superfamily (MFS) profile domain-containing protein</fullName>
    </recommendedName>
</protein>
<comment type="subcellular location">
    <subcellularLocation>
        <location evidence="1">Membrane</location>
        <topology evidence="1">Multi-pass membrane protein</topology>
    </subcellularLocation>
</comment>
<comment type="similarity">
    <text evidence="2 9">Belongs to the major facilitator superfamily. Sugar transporter (TC 2.A.1.1) family.</text>
</comment>
<evidence type="ECO:0000256" key="10">
    <source>
        <dbReference type="SAM" id="Phobius"/>
    </source>
</evidence>
<name>A0A8S9G2H8_BRACR</name>
<evidence type="ECO:0000256" key="8">
    <source>
        <dbReference type="ARBA" id="ARBA00023136"/>
    </source>
</evidence>
<feature type="transmembrane region" description="Helical" evidence="10">
    <location>
        <begin position="24"/>
        <end position="42"/>
    </location>
</feature>
<proteinExistence type="inferred from homology"/>
<dbReference type="GO" id="GO:0015293">
    <property type="term" value="F:symporter activity"/>
    <property type="evidence" value="ECO:0007669"/>
    <property type="project" value="UniProtKB-KW"/>
</dbReference>
<accession>A0A8S9G2H8</accession>
<dbReference type="Gene3D" id="1.20.1250.20">
    <property type="entry name" value="MFS general substrate transporter like domains"/>
    <property type="match status" value="1"/>
</dbReference>
<keyword evidence="6" id="KW-0769">Symport</keyword>
<evidence type="ECO:0000313" key="12">
    <source>
        <dbReference type="EMBL" id="KAF2538776.1"/>
    </source>
</evidence>
<feature type="transmembrane region" description="Helical" evidence="10">
    <location>
        <begin position="350"/>
        <end position="372"/>
    </location>
</feature>
<dbReference type="InterPro" id="IPR020846">
    <property type="entry name" value="MFS_dom"/>
</dbReference>
<reference evidence="12" key="1">
    <citation type="submission" date="2019-12" db="EMBL/GenBank/DDBJ databases">
        <title>Genome sequencing and annotation of Brassica cretica.</title>
        <authorList>
            <person name="Studholme D.J."/>
            <person name="Sarris P.F."/>
        </authorList>
    </citation>
    <scope>NUCLEOTIDE SEQUENCE</scope>
    <source>
        <strain evidence="12">PFS-001/15</strain>
        <tissue evidence="12">Leaf</tissue>
    </source>
</reference>
<dbReference type="InterPro" id="IPR045262">
    <property type="entry name" value="STP/PLT_plant"/>
</dbReference>
<dbReference type="InterPro" id="IPR044778">
    <property type="entry name" value="MFS_STP/MST-like_plant"/>
</dbReference>
<dbReference type="InterPro" id="IPR036259">
    <property type="entry name" value="MFS_trans_sf"/>
</dbReference>
<sequence length="500" mass="54982">YVDEGAHKKMANERAEQYQGKTTGFVTITCLIAAIGGCMFGYDIGVAGGVTSTDDFLREFFSNVYAKRRNAHENNYCKFNDQGLAAFNSSLYIAGLVATLVASPITRKYGRRVSIICAGIFFLVGAAVNAGSINLPMLLLGRIMLGFGVGFESQAVPVYLSEVSPTHIRGALSVLFQLATTLGIFSANMISYVTQKLSPWGWRLALGTAAFPALLMSLGGYFLPETPNSLIQRGLAEKGRHVLEKLRGTSNVDAEFQDLIDASLLANSIKHPFRDILEKRHRPQLVMAVLMPMFQILTGVNCILFYAPVMFLTMGFGENYLLYSGVLLGFVLVLSTFVSIGLVDKLGRRPLLLSGGLQMITCQIIVSVILGLKLGDSQELSKGYSIMLVIFFSLFVLGYGWSWGPLGYTVPSEVFPLAIRSAGQSITVAVNLLFTFIVAQAFLYLLCALKFGIFLLFACCVSVMTIFVYFMLPETKGVPIEDMSLIWTKHWFWKKMLPEN</sequence>
<evidence type="ECO:0000256" key="6">
    <source>
        <dbReference type="ARBA" id="ARBA00022847"/>
    </source>
</evidence>
<dbReference type="InterPro" id="IPR005829">
    <property type="entry name" value="Sugar_transporter_CS"/>
</dbReference>
<evidence type="ECO:0000256" key="2">
    <source>
        <dbReference type="ARBA" id="ARBA00010992"/>
    </source>
</evidence>
<dbReference type="PROSITE" id="PS00216">
    <property type="entry name" value="SUGAR_TRANSPORT_1"/>
    <property type="match status" value="1"/>
</dbReference>
<feature type="transmembrane region" description="Helical" evidence="10">
    <location>
        <begin position="384"/>
        <end position="404"/>
    </location>
</feature>
<dbReference type="PRINTS" id="PR00171">
    <property type="entry name" value="SUGRTRNSPORT"/>
</dbReference>
<dbReference type="InterPro" id="IPR005828">
    <property type="entry name" value="MFS_sugar_transport-like"/>
</dbReference>
<evidence type="ECO:0000256" key="4">
    <source>
        <dbReference type="ARBA" id="ARBA00022597"/>
    </source>
</evidence>
<feature type="transmembrane region" description="Helical" evidence="10">
    <location>
        <begin position="451"/>
        <end position="472"/>
    </location>
</feature>
<dbReference type="GO" id="GO:0015145">
    <property type="term" value="F:monosaccharide transmembrane transporter activity"/>
    <property type="evidence" value="ECO:0007669"/>
    <property type="project" value="InterPro"/>
</dbReference>
<dbReference type="Proteomes" id="UP000712281">
    <property type="component" value="Unassembled WGS sequence"/>
</dbReference>
<dbReference type="InterPro" id="IPR003663">
    <property type="entry name" value="Sugar/inositol_transpt"/>
</dbReference>
<keyword evidence="4" id="KW-0762">Sugar transport</keyword>
<feature type="domain" description="Major facilitator superfamily (MFS) profile" evidence="11">
    <location>
        <begin position="29"/>
        <end position="476"/>
    </location>
</feature>
<dbReference type="CDD" id="cd17361">
    <property type="entry name" value="MFS_STP"/>
    <property type="match status" value="1"/>
</dbReference>
<feature type="transmembrane region" description="Helical" evidence="10">
    <location>
        <begin position="113"/>
        <end position="133"/>
    </location>
</feature>
<evidence type="ECO:0000313" key="13">
    <source>
        <dbReference type="Proteomes" id="UP000712281"/>
    </source>
</evidence>
<evidence type="ECO:0000256" key="9">
    <source>
        <dbReference type="RuleBase" id="RU003346"/>
    </source>
</evidence>
<dbReference type="GO" id="GO:0016020">
    <property type="term" value="C:membrane"/>
    <property type="evidence" value="ECO:0007669"/>
    <property type="project" value="UniProtKB-SubCell"/>
</dbReference>
<dbReference type="FunFam" id="1.20.1250.20:FF:000002">
    <property type="entry name" value="Sugar transport protein 13"/>
    <property type="match status" value="1"/>
</dbReference>
<keyword evidence="7 10" id="KW-1133">Transmembrane helix</keyword>
<feature type="transmembrane region" description="Helical" evidence="10">
    <location>
        <begin position="83"/>
        <end position="101"/>
    </location>
</feature>
<feature type="transmembrane region" description="Helical" evidence="10">
    <location>
        <begin position="285"/>
        <end position="308"/>
    </location>
</feature>